<dbReference type="Proteomes" id="UP001529369">
    <property type="component" value="Unassembled WGS sequence"/>
</dbReference>
<evidence type="ECO:0000313" key="3">
    <source>
        <dbReference type="Proteomes" id="UP001529369"/>
    </source>
</evidence>
<dbReference type="EMBL" id="JAUFPN010000110">
    <property type="protein sequence ID" value="MDN3564778.1"/>
    <property type="molecule type" value="Genomic_DNA"/>
</dbReference>
<protein>
    <submittedName>
        <fullName evidence="2">Uncharacterized protein</fullName>
    </submittedName>
</protein>
<name>A0ABT8A5G1_9PROT</name>
<organism evidence="2 3">
    <name type="scientific">Paeniroseomonas aquatica</name>
    <dbReference type="NCBI Taxonomy" id="373043"/>
    <lineage>
        <taxon>Bacteria</taxon>
        <taxon>Pseudomonadati</taxon>
        <taxon>Pseudomonadota</taxon>
        <taxon>Alphaproteobacteria</taxon>
        <taxon>Acetobacterales</taxon>
        <taxon>Acetobacteraceae</taxon>
        <taxon>Paeniroseomonas</taxon>
    </lineage>
</organism>
<feature type="compositionally biased region" description="Basic and acidic residues" evidence="1">
    <location>
        <begin position="22"/>
        <end position="31"/>
    </location>
</feature>
<accession>A0ABT8A5G1</accession>
<proteinExistence type="predicted"/>
<feature type="region of interest" description="Disordered" evidence="1">
    <location>
        <begin position="1"/>
        <end position="92"/>
    </location>
</feature>
<evidence type="ECO:0000313" key="2">
    <source>
        <dbReference type="EMBL" id="MDN3564778.1"/>
    </source>
</evidence>
<keyword evidence="3" id="KW-1185">Reference proteome</keyword>
<comment type="caution">
    <text evidence="2">The sequence shown here is derived from an EMBL/GenBank/DDBJ whole genome shotgun (WGS) entry which is preliminary data.</text>
</comment>
<dbReference type="RefSeq" id="WP_290316585.1">
    <property type="nucleotide sequence ID" value="NZ_JAUFPN010000110.1"/>
</dbReference>
<gene>
    <name evidence="2" type="ORF">QWZ14_10410</name>
</gene>
<reference evidence="3" key="1">
    <citation type="journal article" date="2019" name="Int. J. Syst. Evol. Microbiol.">
        <title>The Global Catalogue of Microorganisms (GCM) 10K type strain sequencing project: providing services to taxonomists for standard genome sequencing and annotation.</title>
        <authorList>
            <consortium name="The Broad Institute Genomics Platform"/>
            <consortium name="The Broad Institute Genome Sequencing Center for Infectious Disease"/>
            <person name="Wu L."/>
            <person name="Ma J."/>
        </authorList>
    </citation>
    <scope>NUCLEOTIDE SEQUENCE [LARGE SCALE GENOMIC DNA]</scope>
    <source>
        <strain evidence="3">CECT 7131</strain>
    </source>
</reference>
<evidence type="ECO:0000256" key="1">
    <source>
        <dbReference type="SAM" id="MobiDB-lite"/>
    </source>
</evidence>
<sequence>MPADPKTNVEPYENLTSSRGPHAPERDKSPEHQYQPAPGDNNNRTDAKAPGGPVNIKVKGQTAESGAAAAGVTEDKATGKGSQGSSAGLAEE</sequence>